<accession>A0A9P6ATC5</accession>
<name>A0A9P6ATC5_9AGAM</name>
<evidence type="ECO:0000259" key="1">
    <source>
        <dbReference type="Pfam" id="PF14200"/>
    </source>
</evidence>
<dbReference type="SUPFAM" id="SSF50370">
    <property type="entry name" value="Ricin B-like lectins"/>
    <property type="match status" value="1"/>
</dbReference>
<dbReference type="AlphaFoldDB" id="A0A9P6ATC5"/>
<dbReference type="Pfam" id="PF14200">
    <property type="entry name" value="RicinB_lectin_2"/>
    <property type="match status" value="1"/>
</dbReference>
<comment type="caution">
    <text evidence="2">The sequence shown here is derived from an EMBL/GenBank/DDBJ whole genome shotgun (WGS) entry which is preliminary data.</text>
</comment>
<dbReference type="EMBL" id="MU129006">
    <property type="protein sequence ID" value="KAF9511065.1"/>
    <property type="molecule type" value="Genomic_DNA"/>
</dbReference>
<proteinExistence type="predicted"/>
<dbReference type="InterPro" id="IPR035992">
    <property type="entry name" value="Ricin_B-like_lectins"/>
</dbReference>
<keyword evidence="3" id="KW-1185">Reference proteome</keyword>
<dbReference type="InterPro" id="IPR000772">
    <property type="entry name" value="Ricin_B_lectin"/>
</dbReference>
<dbReference type="OrthoDB" id="2131701at2759"/>
<protein>
    <submittedName>
        <fullName evidence="2">Carbohydrate-binding module family 13 protein</fullName>
    </submittedName>
</protein>
<feature type="domain" description="Ricin B lectin" evidence="1">
    <location>
        <begin position="6"/>
        <end position="76"/>
    </location>
</feature>
<dbReference type="Gene3D" id="2.80.10.50">
    <property type="match status" value="1"/>
</dbReference>
<sequence length="166" mass="18055">MSVKAGSTYIIVNVQGGSAADFTGDRTRDVRGYPIKKTSSQRWTLEDAGEGFFRIRNGTGKYLSFSGDLKKGTQMICSAHQQTWKITADDKHPNDIGYHRVSTLEPISISTLRMEICSGHSHPSLGKGFRKEPGLVLQLSLGLIGLDIAFGVACCGLTHQCARILP</sequence>
<gene>
    <name evidence="2" type="ORF">BS47DRAFT_1209627</name>
</gene>
<reference evidence="2" key="1">
    <citation type="journal article" date="2020" name="Nat. Commun.">
        <title>Large-scale genome sequencing of mycorrhizal fungi provides insights into the early evolution of symbiotic traits.</title>
        <authorList>
            <person name="Miyauchi S."/>
            <person name="Kiss E."/>
            <person name="Kuo A."/>
            <person name="Drula E."/>
            <person name="Kohler A."/>
            <person name="Sanchez-Garcia M."/>
            <person name="Morin E."/>
            <person name="Andreopoulos B."/>
            <person name="Barry K.W."/>
            <person name="Bonito G."/>
            <person name="Buee M."/>
            <person name="Carver A."/>
            <person name="Chen C."/>
            <person name="Cichocki N."/>
            <person name="Clum A."/>
            <person name="Culley D."/>
            <person name="Crous P.W."/>
            <person name="Fauchery L."/>
            <person name="Girlanda M."/>
            <person name="Hayes R.D."/>
            <person name="Keri Z."/>
            <person name="LaButti K."/>
            <person name="Lipzen A."/>
            <person name="Lombard V."/>
            <person name="Magnuson J."/>
            <person name="Maillard F."/>
            <person name="Murat C."/>
            <person name="Nolan M."/>
            <person name="Ohm R.A."/>
            <person name="Pangilinan J."/>
            <person name="Pereira M.F."/>
            <person name="Perotto S."/>
            <person name="Peter M."/>
            <person name="Pfister S."/>
            <person name="Riley R."/>
            <person name="Sitrit Y."/>
            <person name="Stielow J.B."/>
            <person name="Szollosi G."/>
            <person name="Zifcakova L."/>
            <person name="Stursova M."/>
            <person name="Spatafora J.W."/>
            <person name="Tedersoo L."/>
            <person name="Vaario L.M."/>
            <person name="Yamada A."/>
            <person name="Yan M."/>
            <person name="Wang P."/>
            <person name="Xu J."/>
            <person name="Bruns T."/>
            <person name="Baldrian P."/>
            <person name="Vilgalys R."/>
            <person name="Dunand C."/>
            <person name="Henrissat B."/>
            <person name="Grigoriev I.V."/>
            <person name="Hibbett D."/>
            <person name="Nagy L.G."/>
            <person name="Martin F.M."/>
        </authorList>
    </citation>
    <scope>NUCLEOTIDE SEQUENCE</scope>
    <source>
        <strain evidence="2">UP504</strain>
    </source>
</reference>
<evidence type="ECO:0000313" key="3">
    <source>
        <dbReference type="Proteomes" id="UP000886523"/>
    </source>
</evidence>
<organism evidence="2 3">
    <name type="scientific">Hydnum rufescens UP504</name>
    <dbReference type="NCBI Taxonomy" id="1448309"/>
    <lineage>
        <taxon>Eukaryota</taxon>
        <taxon>Fungi</taxon>
        <taxon>Dikarya</taxon>
        <taxon>Basidiomycota</taxon>
        <taxon>Agaricomycotina</taxon>
        <taxon>Agaricomycetes</taxon>
        <taxon>Cantharellales</taxon>
        <taxon>Hydnaceae</taxon>
        <taxon>Hydnum</taxon>
    </lineage>
</organism>
<dbReference type="Proteomes" id="UP000886523">
    <property type="component" value="Unassembled WGS sequence"/>
</dbReference>
<evidence type="ECO:0000313" key="2">
    <source>
        <dbReference type="EMBL" id="KAF9511065.1"/>
    </source>
</evidence>